<evidence type="ECO:0000259" key="2">
    <source>
        <dbReference type="Pfam" id="PF20446"/>
    </source>
</evidence>
<protein>
    <submittedName>
        <fullName evidence="4">ATPase</fullName>
    </submittedName>
</protein>
<dbReference type="KEGG" id="spat:A0O21_04095"/>
<dbReference type="EMBL" id="CP014699">
    <property type="protein sequence ID" value="AND79265.1"/>
    <property type="molecule type" value="Genomic_DNA"/>
</dbReference>
<reference evidence="4 5" key="1">
    <citation type="journal article" date="2016" name="Int. J. Syst. Evol. Microbiol.">
        <title>Streptococcuspantholopis sp. nov., isolated from faeces of the Tibetan antelope (Pantholops hodgsonii).</title>
        <authorList>
            <person name="Bai X."/>
            <person name="Xiong Y."/>
            <person name="Lu S."/>
            <person name="Jin D."/>
            <person name="Lai X."/>
            <person name="Yang J."/>
            <person name="Niu L."/>
            <person name="Hu S."/>
            <person name="Meng X."/>
            <person name="Pu J."/>
            <person name="Ye C."/>
            <person name="Xu J."/>
        </authorList>
    </citation>
    <scope>NUCLEOTIDE SEQUENCE [LARGE SCALE GENOMIC DNA]</scope>
    <source>
        <strain evidence="4 5">TA 26</strain>
    </source>
</reference>
<dbReference type="SUPFAM" id="SSF52540">
    <property type="entry name" value="P-loop containing nucleoside triphosphate hydrolases"/>
    <property type="match status" value="1"/>
</dbReference>
<evidence type="ECO:0000259" key="3">
    <source>
        <dbReference type="Pfam" id="PF21117"/>
    </source>
</evidence>
<feature type="domain" description="ATPase of the ABC class C-terminal" evidence="1">
    <location>
        <begin position="169"/>
        <end position="445"/>
    </location>
</feature>
<dbReference type="InterPro" id="IPR046833">
    <property type="entry name" value="ABC_N"/>
</dbReference>
<dbReference type="STRING" id="1811193.A0O21_04095"/>
<evidence type="ECO:0000313" key="4">
    <source>
        <dbReference type="EMBL" id="AND79265.1"/>
    </source>
</evidence>
<organism evidence="4 5">
    <name type="scientific">Streptococcus pantholopis</name>
    <dbReference type="NCBI Taxonomy" id="1811193"/>
    <lineage>
        <taxon>Bacteria</taxon>
        <taxon>Bacillati</taxon>
        <taxon>Bacillota</taxon>
        <taxon>Bacilli</taxon>
        <taxon>Lactobacillales</taxon>
        <taxon>Streptococcaceae</taxon>
        <taxon>Streptococcus</taxon>
    </lineage>
</organism>
<dbReference type="Pfam" id="PF21117">
    <property type="entry name" value="MRB1590_C"/>
    <property type="match status" value="1"/>
</dbReference>
<feature type="domain" description="MRB1590-like C-terminal" evidence="3">
    <location>
        <begin position="466"/>
        <end position="565"/>
    </location>
</feature>
<feature type="domain" description="ATPase of the ABC class N-terminal" evidence="2">
    <location>
        <begin position="5"/>
        <end position="164"/>
    </location>
</feature>
<dbReference type="AlphaFoldDB" id="A0A172Q785"/>
<gene>
    <name evidence="4" type="ORF">A0O21_04095</name>
</gene>
<dbReference type="PANTHER" id="PTHR38149">
    <property type="entry name" value="ATPASE"/>
    <property type="match status" value="1"/>
</dbReference>
<name>A0A172Q785_9STRE</name>
<dbReference type="RefSeq" id="WP_067061722.1">
    <property type="nucleotide sequence ID" value="NZ_CP014699.1"/>
</dbReference>
<dbReference type="Pfam" id="PF20446">
    <property type="entry name" value="ABC_N"/>
    <property type="match status" value="1"/>
</dbReference>
<dbReference type="InterPro" id="IPR046834">
    <property type="entry name" value="ABC_ATPase_C"/>
</dbReference>
<dbReference type="Pfam" id="PF09818">
    <property type="entry name" value="ABC_ATPase"/>
    <property type="match status" value="1"/>
</dbReference>
<dbReference type="InterPro" id="IPR049069">
    <property type="entry name" value="MRB1590-like_C"/>
</dbReference>
<sequence>MSDTALRKRLLALDGKGYGAYKSLVGSYDCPVYRLFIDHVQADPYAPPSKLRLLLRRSVTGLPDDLLSTRDKRLAVSDFLNRSFAQVVRAHSKDIKAVGGKGHIAIDACGQEILDKTAVLIHPHSLEVRFTVNLPAAGRRIMGFAADKLLNAVLPQIVERSLFYQNIDQKGLEEQVRLFLDQLYIREELRKRDLIAFIGNGSLLARVSGVSDLPLKSAVPFKSPESSEVTLRLPSGKVISGMGIGSGVSLIVGGGYHGKSTLLNALERGIYSHIAGDGREYVITRSDAVKIRSEDGRSIVKVNISPFINNLPAKQDTTAFSTENASGSTSQAANVIEALESGSTLLLIDEDTSATNFMIRDRRMQELVAKEKEPITPFVEQAEALHRELGVSVILVVGGSGAYFDVADRVLLMDNYLAYDVTSQAKTIAQKDRYHRVMPAKQSLATRNRRVLLKSSFANKGKEDRFKAKGLHTLVYGWETIDLSGLEQLVTPSQVNCLALMLKFAKDNLLDDSRSLQEIADKLYAFIEEEGLAALASAPSYPGDLALPRKQEFCAALNRYRSLKAEIK</sequence>
<accession>A0A172Q785</accession>
<dbReference type="InterPro" id="IPR019195">
    <property type="entry name" value="ABC_ATPase_put"/>
</dbReference>
<evidence type="ECO:0000313" key="5">
    <source>
        <dbReference type="Proteomes" id="UP000077317"/>
    </source>
</evidence>
<proteinExistence type="predicted"/>
<dbReference type="Proteomes" id="UP000077317">
    <property type="component" value="Chromosome"/>
</dbReference>
<keyword evidence="5" id="KW-1185">Reference proteome</keyword>
<reference evidence="5" key="2">
    <citation type="submission" date="2016-03" db="EMBL/GenBank/DDBJ databases">
        <title>Streptococcus antelopensis sp. nov., isolated from the feces of the Tibetan antelope (Pantholops hodgsonii) in Hoh Xil National Nature Reserve, Qinghai, China.</title>
        <authorList>
            <person name="Bai X."/>
        </authorList>
    </citation>
    <scope>NUCLEOTIDE SEQUENCE [LARGE SCALE GENOMIC DNA]</scope>
    <source>
        <strain evidence="5">TA 26</strain>
    </source>
</reference>
<evidence type="ECO:0000259" key="1">
    <source>
        <dbReference type="Pfam" id="PF09818"/>
    </source>
</evidence>
<dbReference type="OrthoDB" id="9809999at2"/>
<dbReference type="PANTHER" id="PTHR38149:SF1">
    <property type="entry name" value="ATPASE"/>
    <property type="match status" value="1"/>
</dbReference>
<dbReference type="InterPro" id="IPR027417">
    <property type="entry name" value="P-loop_NTPase"/>
</dbReference>